<name>A0A8C3EA71_CORMO</name>
<evidence type="ECO:0000313" key="2">
    <source>
        <dbReference type="Proteomes" id="UP000694553"/>
    </source>
</evidence>
<reference evidence="1" key="2">
    <citation type="submission" date="2025-08" db="UniProtKB">
        <authorList>
            <consortium name="Ensembl"/>
        </authorList>
    </citation>
    <scope>IDENTIFICATION</scope>
</reference>
<keyword evidence="2" id="KW-1185">Reference proteome</keyword>
<protein>
    <submittedName>
        <fullName evidence="1">Uncharacterized protein</fullName>
    </submittedName>
</protein>
<organism evidence="1 2">
    <name type="scientific">Corvus moneduloides</name>
    <name type="common">New Caledonian crow</name>
    <dbReference type="NCBI Taxonomy" id="1196302"/>
    <lineage>
        <taxon>Eukaryota</taxon>
        <taxon>Metazoa</taxon>
        <taxon>Chordata</taxon>
        <taxon>Craniata</taxon>
        <taxon>Vertebrata</taxon>
        <taxon>Euteleostomi</taxon>
        <taxon>Archelosauria</taxon>
        <taxon>Archosauria</taxon>
        <taxon>Dinosauria</taxon>
        <taxon>Saurischia</taxon>
        <taxon>Theropoda</taxon>
        <taxon>Coelurosauria</taxon>
        <taxon>Aves</taxon>
        <taxon>Neognathae</taxon>
        <taxon>Neoaves</taxon>
        <taxon>Telluraves</taxon>
        <taxon>Australaves</taxon>
        <taxon>Passeriformes</taxon>
        <taxon>Corvoidea</taxon>
        <taxon>Corvidae</taxon>
        <taxon>Corvus</taxon>
    </lineage>
</organism>
<reference evidence="2" key="1">
    <citation type="submission" date="2019-10" db="EMBL/GenBank/DDBJ databases">
        <title>Corvus moneduloides (New Caledonian crow) genome, bCorMon1, primary haplotype.</title>
        <authorList>
            <person name="Rutz C."/>
            <person name="Fungtammasan C."/>
            <person name="Mountcastle J."/>
            <person name="Formenti G."/>
            <person name="Chow W."/>
            <person name="Howe K."/>
            <person name="Steele M.P."/>
            <person name="Fernandes J."/>
            <person name="Gilbert M.T.P."/>
            <person name="Fedrigo O."/>
            <person name="Jarvis E.D."/>
            <person name="Gemmell N."/>
        </authorList>
    </citation>
    <scope>NUCLEOTIDE SEQUENCE [LARGE SCALE GENOMIC DNA]</scope>
</reference>
<dbReference type="Ensembl" id="ENSCMUT00000020139.2">
    <property type="protein sequence ID" value="ENSCMUP00000018757.1"/>
    <property type="gene ID" value="ENSCMUG00000011592.2"/>
</dbReference>
<dbReference type="AlphaFoldDB" id="A0A8C3EA71"/>
<dbReference type="Proteomes" id="UP000694553">
    <property type="component" value="Unassembled WGS sequence"/>
</dbReference>
<proteinExistence type="predicted"/>
<reference evidence="1" key="3">
    <citation type="submission" date="2025-09" db="UniProtKB">
        <authorList>
            <consortium name="Ensembl"/>
        </authorList>
    </citation>
    <scope>IDENTIFICATION</scope>
</reference>
<accession>A0A8C3EA71</accession>
<sequence>MKCPGHIESSQLAFFLENALAREARIWKVYLRKLQDSMASLYNSNSFSWLFL</sequence>
<evidence type="ECO:0000313" key="1">
    <source>
        <dbReference type="Ensembl" id="ENSCMUP00000018757.1"/>
    </source>
</evidence>